<dbReference type="Pfam" id="PF02683">
    <property type="entry name" value="DsbD_TM"/>
    <property type="match status" value="1"/>
</dbReference>
<feature type="transmembrane region" description="Helical" evidence="6">
    <location>
        <begin position="164"/>
        <end position="183"/>
    </location>
</feature>
<feature type="transmembrane region" description="Helical" evidence="6">
    <location>
        <begin position="56"/>
        <end position="80"/>
    </location>
</feature>
<evidence type="ECO:0000256" key="3">
    <source>
        <dbReference type="ARBA" id="ARBA00022692"/>
    </source>
</evidence>
<comment type="similarity">
    <text evidence="2">Belongs to the DsbD family.</text>
</comment>
<feature type="transmembrane region" description="Helical" evidence="6">
    <location>
        <begin position="208"/>
        <end position="233"/>
    </location>
</feature>
<evidence type="ECO:0000313" key="9">
    <source>
        <dbReference type="Proteomes" id="UP000256485"/>
    </source>
</evidence>
<evidence type="ECO:0000256" key="4">
    <source>
        <dbReference type="ARBA" id="ARBA00022989"/>
    </source>
</evidence>
<dbReference type="GO" id="GO:0017004">
    <property type="term" value="P:cytochrome complex assembly"/>
    <property type="evidence" value="ECO:0007669"/>
    <property type="project" value="InterPro"/>
</dbReference>
<reference evidence="8 9" key="1">
    <citation type="submission" date="2018-08" db="EMBL/GenBank/DDBJ databases">
        <title>Sequencing the genomes of 1000 actinobacteria strains.</title>
        <authorList>
            <person name="Klenk H.-P."/>
        </authorList>
    </citation>
    <scope>NUCLEOTIDE SEQUENCE [LARGE SCALE GENOMIC DNA]</scope>
    <source>
        <strain evidence="8 9">DSM 22891</strain>
    </source>
</reference>
<dbReference type="EMBL" id="QTUC01000001">
    <property type="protein sequence ID" value="REF37093.1"/>
    <property type="molecule type" value="Genomic_DNA"/>
</dbReference>
<feature type="transmembrane region" description="Helical" evidence="6">
    <location>
        <begin position="101"/>
        <end position="126"/>
    </location>
</feature>
<evidence type="ECO:0000256" key="1">
    <source>
        <dbReference type="ARBA" id="ARBA00004141"/>
    </source>
</evidence>
<evidence type="ECO:0000313" key="8">
    <source>
        <dbReference type="EMBL" id="REF37093.1"/>
    </source>
</evidence>
<dbReference type="AlphaFoldDB" id="A0A3D9V8R6"/>
<dbReference type="InterPro" id="IPR003834">
    <property type="entry name" value="Cyt_c_assmbl_TM_dom"/>
</dbReference>
<dbReference type="PANTHER" id="PTHR31272">
    <property type="entry name" value="CYTOCHROME C-TYPE BIOGENESIS PROTEIN HI_1454-RELATED"/>
    <property type="match status" value="1"/>
</dbReference>
<evidence type="ECO:0000256" key="6">
    <source>
        <dbReference type="SAM" id="Phobius"/>
    </source>
</evidence>
<feature type="transmembrane region" description="Helical" evidence="6">
    <location>
        <begin position="245"/>
        <end position="266"/>
    </location>
</feature>
<keyword evidence="5 6" id="KW-0472">Membrane</keyword>
<dbReference type="GO" id="GO:0016020">
    <property type="term" value="C:membrane"/>
    <property type="evidence" value="ECO:0007669"/>
    <property type="project" value="UniProtKB-SubCell"/>
</dbReference>
<accession>A0A3D9V8R6</accession>
<dbReference type="Proteomes" id="UP000256485">
    <property type="component" value="Unassembled WGS sequence"/>
</dbReference>
<comment type="subcellular location">
    <subcellularLocation>
        <location evidence="1">Membrane</location>
        <topology evidence="1">Multi-pass membrane protein</topology>
    </subcellularLocation>
</comment>
<protein>
    <submittedName>
        <fullName evidence="8">Cytochrome c-type biogenesis protein</fullName>
    </submittedName>
</protein>
<gene>
    <name evidence="8" type="ORF">DFJ64_2529</name>
</gene>
<dbReference type="OrthoDB" id="9803065at2"/>
<feature type="transmembrane region" description="Helical" evidence="6">
    <location>
        <begin position="132"/>
        <end position="152"/>
    </location>
</feature>
<organism evidence="8 9">
    <name type="scientific">Thermasporomyces composti</name>
    <dbReference type="NCBI Taxonomy" id="696763"/>
    <lineage>
        <taxon>Bacteria</taxon>
        <taxon>Bacillati</taxon>
        <taxon>Actinomycetota</taxon>
        <taxon>Actinomycetes</taxon>
        <taxon>Propionibacteriales</taxon>
        <taxon>Nocardioidaceae</taxon>
        <taxon>Thermasporomyces</taxon>
    </lineage>
</organism>
<name>A0A3D9V8R6_THECX</name>
<dbReference type="PANTHER" id="PTHR31272:SF4">
    <property type="entry name" value="CYTOCHROME C-TYPE BIOGENESIS PROTEIN HI_1454-RELATED"/>
    <property type="match status" value="1"/>
</dbReference>
<proteinExistence type="inferred from homology"/>
<keyword evidence="3 6" id="KW-0812">Transmembrane</keyword>
<keyword evidence="9" id="KW-1185">Reference proteome</keyword>
<comment type="caution">
    <text evidence="8">The sequence shown here is derived from an EMBL/GenBank/DDBJ whole genome shotgun (WGS) entry which is preliminary data.</text>
</comment>
<feature type="domain" description="Cytochrome C biogenesis protein transmembrane" evidence="7">
    <location>
        <begin position="52"/>
        <end position="238"/>
    </location>
</feature>
<sequence>MVVSEVAVFNRVAPTDHVAVPDPVTALDQVAGVSASVGDSFADTVLHGSMVLAAPVALVAGLVSFLSPCVLPLVPGYLSYVTGLSGADLAEGRRGRMVAGALLFVAGFSAVFVSAGALFGAVGTFLAAHTRALTVALGSVTIGLGLVFLGAVPWLQRDLRVHRVPAVGLGAAPLLGVLFGLGWTPCIGPTLGAVATLAVNEATAGRGAVLMVCYALGLGLPFVAVAVGFRRLVGALGWVRRHHVWVTRAGGALLVLVGVLLVTGGWDLLVGPMRQWVSDFSTVV</sequence>
<evidence type="ECO:0000259" key="7">
    <source>
        <dbReference type="Pfam" id="PF02683"/>
    </source>
</evidence>
<evidence type="ECO:0000256" key="2">
    <source>
        <dbReference type="ARBA" id="ARBA00006143"/>
    </source>
</evidence>
<keyword evidence="4 6" id="KW-1133">Transmembrane helix</keyword>
<evidence type="ECO:0000256" key="5">
    <source>
        <dbReference type="ARBA" id="ARBA00023136"/>
    </source>
</evidence>
<dbReference type="InterPro" id="IPR051790">
    <property type="entry name" value="Cytochrome_c-biogenesis_DsbD"/>
</dbReference>